<gene>
    <name evidence="2" type="ORF">HNR67_007901</name>
</gene>
<dbReference type="Proteomes" id="UP000533598">
    <property type="component" value="Unassembled WGS sequence"/>
</dbReference>
<comment type="caution">
    <text evidence="2">The sequence shown here is derived from an EMBL/GenBank/DDBJ whole genome shotgun (WGS) entry which is preliminary data.</text>
</comment>
<evidence type="ECO:0000313" key="2">
    <source>
        <dbReference type="EMBL" id="MBB4681783.1"/>
    </source>
</evidence>
<protein>
    <submittedName>
        <fullName evidence="2">Uncharacterized protein</fullName>
    </submittedName>
</protein>
<proteinExistence type="predicted"/>
<organism evidence="2 3">
    <name type="scientific">Crossiella cryophila</name>
    <dbReference type="NCBI Taxonomy" id="43355"/>
    <lineage>
        <taxon>Bacteria</taxon>
        <taxon>Bacillati</taxon>
        <taxon>Actinomycetota</taxon>
        <taxon>Actinomycetes</taxon>
        <taxon>Pseudonocardiales</taxon>
        <taxon>Pseudonocardiaceae</taxon>
        <taxon>Crossiella</taxon>
    </lineage>
</organism>
<name>A0A7W7CL47_9PSEU</name>
<dbReference type="AlphaFoldDB" id="A0A7W7CL47"/>
<evidence type="ECO:0000313" key="3">
    <source>
        <dbReference type="Proteomes" id="UP000533598"/>
    </source>
</evidence>
<keyword evidence="3" id="KW-1185">Reference proteome</keyword>
<accession>A0A7W7CL47</accession>
<feature type="region of interest" description="Disordered" evidence="1">
    <location>
        <begin position="300"/>
        <end position="321"/>
    </location>
</feature>
<reference evidence="2 3" key="1">
    <citation type="submission" date="2020-08" db="EMBL/GenBank/DDBJ databases">
        <title>Sequencing the genomes of 1000 actinobacteria strains.</title>
        <authorList>
            <person name="Klenk H.-P."/>
        </authorList>
    </citation>
    <scope>NUCLEOTIDE SEQUENCE [LARGE SCALE GENOMIC DNA]</scope>
    <source>
        <strain evidence="2 3">DSM 44230</strain>
    </source>
</reference>
<evidence type="ECO:0000256" key="1">
    <source>
        <dbReference type="SAM" id="MobiDB-lite"/>
    </source>
</evidence>
<dbReference type="RefSeq" id="WP_185008615.1">
    <property type="nucleotide sequence ID" value="NZ_BAAAUI010000063.1"/>
</dbReference>
<dbReference type="EMBL" id="JACHMH010000001">
    <property type="protein sequence ID" value="MBB4681783.1"/>
    <property type="molecule type" value="Genomic_DNA"/>
</dbReference>
<sequence length="321" mass="33762">MWTLREFDVLVPPGDDLLDVPLRLHELLLCVAEAEGRSPQAVTRDIARPAVDVVSYRMPEAATGIALSAGVQAVGAVRDLVATCAREVLGAPTAAALLERTVLELPEEPFGVDVVLPAAEDTSPGRRTALRVLHSSTAVLHAVHRQDATPDVGAEVLSALTGLAGPGRRTPFLLGFRWSRLAPMSEGAVTVEFANGVGVGTRGANRRARRSTAKASAVVEGLVTGLSDDPDGDRWRILVRGALIVDGLPTGEQRTVKVRLDSASAYESALEAHRRHLSVRAEGVATGRGNRLGLTTRADGFTVTGHNRNEDGNAGGPVDPA</sequence>